<comment type="subcellular location">
    <subcellularLocation>
        <location evidence="1">Membrane</location>
        <topology evidence="1">Multi-pass membrane protein</topology>
    </subcellularLocation>
</comment>
<dbReference type="GO" id="GO:0055085">
    <property type="term" value="P:transmembrane transport"/>
    <property type="evidence" value="ECO:0007669"/>
    <property type="project" value="InterPro"/>
</dbReference>
<keyword evidence="4 6" id="KW-1133">Transmembrane helix</keyword>
<dbReference type="PANTHER" id="PTHR30477:SF13">
    <property type="entry name" value="IRON TRANSPORT SYSTEM MEMBRANE PROTEIN HI_0360-RELATED"/>
    <property type="match status" value="1"/>
</dbReference>
<feature type="transmembrane region" description="Helical" evidence="6">
    <location>
        <begin position="201"/>
        <end position="220"/>
    </location>
</feature>
<dbReference type="PANTHER" id="PTHR30477">
    <property type="entry name" value="ABC-TRANSPORTER METAL-BINDING PROTEIN"/>
    <property type="match status" value="1"/>
</dbReference>
<protein>
    <recommendedName>
        <fullName evidence="8">ABC-3 protein</fullName>
    </recommendedName>
</protein>
<dbReference type="GO" id="GO:0010043">
    <property type="term" value="P:response to zinc ion"/>
    <property type="evidence" value="ECO:0007669"/>
    <property type="project" value="TreeGrafter"/>
</dbReference>
<evidence type="ECO:0000256" key="4">
    <source>
        <dbReference type="ARBA" id="ARBA00022989"/>
    </source>
</evidence>
<feature type="transmembrane region" description="Helical" evidence="6">
    <location>
        <begin position="72"/>
        <end position="90"/>
    </location>
</feature>
<dbReference type="InterPro" id="IPR001626">
    <property type="entry name" value="ABC_TroCD"/>
</dbReference>
<keyword evidence="5 6" id="KW-0472">Membrane</keyword>
<feature type="transmembrane region" description="Helical" evidence="6">
    <location>
        <begin position="102"/>
        <end position="120"/>
    </location>
</feature>
<evidence type="ECO:0000256" key="2">
    <source>
        <dbReference type="ARBA" id="ARBA00008034"/>
    </source>
</evidence>
<keyword evidence="3 6" id="KW-0812">Transmembrane</keyword>
<sequence>MILEPLWAPFFEFAFMRRALFGGAALAASAAPLGVFLILRRMSMMGDAIAHGILPGVAIGFMLAGFSLPAMTAGGLLAGLGMAGLATWITGRTGLREDASLAALYPISLAGGVLLLGLAGRRLDLMHILFGSALAVDEHTLQAMLLVATVSLVLLAAIFRLLMFGSLDPLFLRGVSRFGPMAYGLFLGLVVINLVVGFQAIGALMVIGLMMLPAAAARFWSLNLPRILCLASAIAAVSVWLGLLFSYYAGLATGPCIVLVAGGFYLLSVVFGRVHGLLSRSYPLYSILRT</sequence>
<dbReference type="InterPro" id="IPR037294">
    <property type="entry name" value="ABC_BtuC-like"/>
</dbReference>
<reference evidence="7" key="1">
    <citation type="journal article" date="2015" name="Nature">
        <title>Complex archaea that bridge the gap between prokaryotes and eukaryotes.</title>
        <authorList>
            <person name="Spang A."/>
            <person name="Saw J.H."/>
            <person name="Jorgensen S.L."/>
            <person name="Zaremba-Niedzwiedzka K."/>
            <person name="Martijn J."/>
            <person name="Lind A.E."/>
            <person name="van Eijk R."/>
            <person name="Schleper C."/>
            <person name="Guy L."/>
            <person name="Ettema T.J."/>
        </authorList>
    </citation>
    <scope>NUCLEOTIDE SEQUENCE</scope>
</reference>
<feature type="transmembrane region" description="Helical" evidence="6">
    <location>
        <begin position="140"/>
        <end position="163"/>
    </location>
</feature>
<evidence type="ECO:0000256" key="1">
    <source>
        <dbReference type="ARBA" id="ARBA00004141"/>
    </source>
</evidence>
<evidence type="ECO:0000256" key="6">
    <source>
        <dbReference type="SAM" id="Phobius"/>
    </source>
</evidence>
<organism evidence="7">
    <name type="scientific">marine sediment metagenome</name>
    <dbReference type="NCBI Taxonomy" id="412755"/>
    <lineage>
        <taxon>unclassified sequences</taxon>
        <taxon>metagenomes</taxon>
        <taxon>ecological metagenomes</taxon>
    </lineage>
</organism>
<accession>A0A0F9YPN9</accession>
<proteinExistence type="inferred from homology"/>
<feature type="transmembrane region" description="Helical" evidence="6">
    <location>
        <begin position="20"/>
        <end position="39"/>
    </location>
</feature>
<dbReference type="Pfam" id="PF00950">
    <property type="entry name" value="ABC-3"/>
    <property type="match status" value="1"/>
</dbReference>
<feature type="transmembrane region" description="Helical" evidence="6">
    <location>
        <begin position="48"/>
        <end position="66"/>
    </location>
</feature>
<dbReference type="SUPFAM" id="SSF81345">
    <property type="entry name" value="ABC transporter involved in vitamin B12 uptake, BtuC"/>
    <property type="match status" value="1"/>
</dbReference>
<feature type="transmembrane region" description="Helical" evidence="6">
    <location>
        <begin position="251"/>
        <end position="271"/>
    </location>
</feature>
<name>A0A0F9YPN9_9ZZZZ</name>
<gene>
    <name evidence="7" type="ORF">LCGC14_0064520</name>
</gene>
<evidence type="ECO:0008006" key="8">
    <source>
        <dbReference type="Google" id="ProtNLM"/>
    </source>
</evidence>
<dbReference type="AlphaFoldDB" id="A0A0F9YPN9"/>
<evidence type="ECO:0000313" key="7">
    <source>
        <dbReference type="EMBL" id="KKO06644.1"/>
    </source>
</evidence>
<dbReference type="GO" id="GO:0043190">
    <property type="term" value="C:ATP-binding cassette (ABC) transporter complex"/>
    <property type="evidence" value="ECO:0007669"/>
    <property type="project" value="InterPro"/>
</dbReference>
<evidence type="ECO:0000256" key="5">
    <source>
        <dbReference type="ARBA" id="ARBA00023136"/>
    </source>
</evidence>
<comment type="similarity">
    <text evidence="2">Belongs to the ABC-3 integral membrane protein family.</text>
</comment>
<dbReference type="EMBL" id="LAZR01000015">
    <property type="protein sequence ID" value="KKO06644.1"/>
    <property type="molecule type" value="Genomic_DNA"/>
</dbReference>
<feature type="transmembrane region" description="Helical" evidence="6">
    <location>
        <begin position="175"/>
        <end position="195"/>
    </location>
</feature>
<evidence type="ECO:0000256" key="3">
    <source>
        <dbReference type="ARBA" id="ARBA00022692"/>
    </source>
</evidence>
<comment type="caution">
    <text evidence="7">The sequence shown here is derived from an EMBL/GenBank/DDBJ whole genome shotgun (WGS) entry which is preliminary data.</text>
</comment>
<feature type="transmembrane region" description="Helical" evidence="6">
    <location>
        <begin position="227"/>
        <end position="245"/>
    </location>
</feature>